<accession>A0A1S3HP51</accession>
<dbReference type="GeneID" id="106156229"/>
<name>A0A1S3HP51_LINAN</name>
<feature type="region of interest" description="Disordered" evidence="9">
    <location>
        <begin position="1"/>
        <end position="24"/>
    </location>
</feature>
<keyword evidence="3 8" id="KW-0479">Metal-binding</keyword>
<dbReference type="GO" id="GO:0019829">
    <property type="term" value="F:ATPase-coupled monoatomic cation transmembrane transporter activity"/>
    <property type="evidence" value="ECO:0007669"/>
    <property type="project" value="UniProtKB-UniRule"/>
</dbReference>
<sequence length="173" mass="20538">MSLLSDKKNDQEEEGSRNGYQQLRPPEQNFSQILNKGTDDQLVCYGYKKTVWRSLLYYVLCVVTLGGFWLVLYWRPDWKIKLTKTPCLLAYADEVLLKDHFNQQLTAEVQILLLEEGLGDFRDRSISLVKSENLSDEDTKILTPKQRPHTRFFVHQYLRYFWSHEERAFKLLV</sequence>
<protein>
    <recommendedName>
        <fullName evidence="8">Cation-transporting ATPase</fullName>
        <ecNumber evidence="8">7.2.2.-</ecNumber>
    </recommendedName>
</protein>
<keyword evidence="8" id="KW-1133">Transmembrane helix</keyword>
<dbReference type="STRING" id="7574.A0A1S3HP51"/>
<comment type="subcellular location">
    <subcellularLocation>
        <location evidence="1 8">Membrane</location>
        <topology evidence="1 8">Multi-pass membrane protein</topology>
    </subcellularLocation>
</comment>
<keyword evidence="2" id="KW-0597">Phosphoprotein</keyword>
<evidence type="ECO:0000256" key="8">
    <source>
        <dbReference type="RuleBase" id="RU362082"/>
    </source>
</evidence>
<proteinExistence type="inferred from homology"/>
<dbReference type="EC" id="7.2.2.-" evidence="8"/>
<feature type="transmembrane region" description="Helical" evidence="8">
    <location>
        <begin position="55"/>
        <end position="74"/>
    </location>
</feature>
<dbReference type="GO" id="GO:0006874">
    <property type="term" value="P:intracellular calcium ion homeostasis"/>
    <property type="evidence" value="ECO:0007669"/>
    <property type="project" value="TreeGrafter"/>
</dbReference>
<keyword evidence="6 8" id="KW-0460">Magnesium</keyword>
<dbReference type="Pfam" id="PF12409">
    <property type="entry name" value="P5-ATPase"/>
    <property type="match status" value="1"/>
</dbReference>
<feature type="domain" description="P5B-type ATPase N-terminal" evidence="10">
    <location>
        <begin position="39"/>
        <end position="163"/>
    </location>
</feature>
<evidence type="ECO:0000256" key="9">
    <source>
        <dbReference type="SAM" id="MobiDB-lite"/>
    </source>
</evidence>
<comment type="caution">
    <text evidence="8">Lacks conserved residue(s) required for the propagation of feature annotation.</text>
</comment>
<evidence type="ECO:0000313" key="12">
    <source>
        <dbReference type="RefSeq" id="XP_013386814.2"/>
    </source>
</evidence>
<dbReference type="PANTHER" id="PTHR45630:SF8">
    <property type="entry name" value="CATION-TRANSPORTING ATPASE"/>
    <property type="match status" value="1"/>
</dbReference>
<evidence type="ECO:0000313" key="11">
    <source>
        <dbReference type="Proteomes" id="UP000085678"/>
    </source>
</evidence>
<dbReference type="PANTHER" id="PTHR45630">
    <property type="entry name" value="CATION-TRANSPORTING ATPASE-RELATED"/>
    <property type="match status" value="1"/>
</dbReference>
<organism evidence="11 12">
    <name type="scientific">Lingula anatina</name>
    <name type="common">Brachiopod</name>
    <name type="synonym">Lingula unguis</name>
    <dbReference type="NCBI Taxonomy" id="7574"/>
    <lineage>
        <taxon>Eukaryota</taxon>
        <taxon>Metazoa</taxon>
        <taxon>Spiralia</taxon>
        <taxon>Lophotrochozoa</taxon>
        <taxon>Brachiopoda</taxon>
        <taxon>Linguliformea</taxon>
        <taxon>Lingulata</taxon>
        <taxon>Lingulida</taxon>
        <taxon>Linguloidea</taxon>
        <taxon>Lingulidae</taxon>
        <taxon>Lingula</taxon>
    </lineage>
</organism>
<keyword evidence="11" id="KW-1185">Reference proteome</keyword>
<feature type="compositionally biased region" description="Basic and acidic residues" evidence="9">
    <location>
        <begin position="1"/>
        <end position="16"/>
    </location>
</feature>
<comment type="catalytic activity">
    <reaction evidence="8">
        <text>ATP + H2O = ADP + phosphate + H(+)</text>
        <dbReference type="Rhea" id="RHEA:13065"/>
        <dbReference type="ChEBI" id="CHEBI:15377"/>
        <dbReference type="ChEBI" id="CHEBI:15378"/>
        <dbReference type="ChEBI" id="CHEBI:30616"/>
        <dbReference type="ChEBI" id="CHEBI:43474"/>
        <dbReference type="ChEBI" id="CHEBI:456216"/>
    </reaction>
</comment>
<dbReference type="GO" id="GO:0046872">
    <property type="term" value="F:metal ion binding"/>
    <property type="evidence" value="ECO:0007669"/>
    <property type="project" value="UniProtKB-UniRule"/>
</dbReference>
<evidence type="ECO:0000256" key="1">
    <source>
        <dbReference type="ARBA" id="ARBA00004141"/>
    </source>
</evidence>
<gene>
    <name evidence="12" type="primary">LOC106156229</name>
</gene>
<dbReference type="GO" id="GO:0016020">
    <property type="term" value="C:membrane"/>
    <property type="evidence" value="ECO:0007669"/>
    <property type="project" value="UniProtKB-SubCell"/>
</dbReference>
<evidence type="ECO:0000256" key="3">
    <source>
        <dbReference type="ARBA" id="ARBA00022723"/>
    </source>
</evidence>
<comment type="similarity">
    <text evidence="8">Belongs to the cation transport ATPase (P-type) (TC 3.A.3) family. Type V subfamily.</text>
</comment>
<evidence type="ECO:0000256" key="5">
    <source>
        <dbReference type="ARBA" id="ARBA00022840"/>
    </source>
</evidence>
<evidence type="ECO:0000256" key="7">
    <source>
        <dbReference type="ARBA" id="ARBA00022967"/>
    </source>
</evidence>
<evidence type="ECO:0000256" key="6">
    <source>
        <dbReference type="ARBA" id="ARBA00022842"/>
    </source>
</evidence>
<dbReference type="GO" id="GO:0140358">
    <property type="term" value="F:P-type transmembrane transporter activity"/>
    <property type="evidence" value="ECO:0007669"/>
    <property type="project" value="InterPro"/>
</dbReference>
<evidence type="ECO:0000256" key="4">
    <source>
        <dbReference type="ARBA" id="ARBA00022741"/>
    </source>
</evidence>
<keyword evidence="8" id="KW-0812">Transmembrane</keyword>
<dbReference type="GO" id="GO:0005524">
    <property type="term" value="F:ATP binding"/>
    <property type="evidence" value="ECO:0007669"/>
    <property type="project" value="UniProtKB-UniRule"/>
</dbReference>
<evidence type="ECO:0000256" key="2">
    <source>
        <dbReference type="ARBA" id="ARBA00022553"/>
    </source>
</evidence>
<dbReference type="AlphaFoldDB" id="A0A1S3HP51"/>
<dbReference type="InParanoid" id="A0A1S3HP51"/>
<dbReference type="Proteomes" id="UP000085678">
    <property type="component" value="Unplaced"/>
</dbReference>
<evidence type="ECO:0000259" key="10">
    <source>
        <dbReference type="Pfam" id="PF12409"/>
    </source>
</evidence>
<keyword evidence="4 8" id="KW-0547">Nucleotide-binding</keyword>
<dbReference type="InterPro" id="IPR047819">
    <property type="entry name" value="P5A-ATPase_N"/>
</dbReference>
<keyword evidence="7 8" id="KW-1278">Translocase</keyword>
<reference evidence="12" key="2">
    <citation type="submission" date="2025-08" db="UniProtKB">
        <authorList>
            <consortium name="RefSeq"/>
        </authorList>
    </citation>
    <scope>IDENTIFICATION</scope>
</reference>
<keyword evidence="5 8" id="KW-0067">ATP-binding</keyword>
<reference evidence="12" key="1">
    <citation type="journal article" date="2015" name="Nat. Commun.">
        <title>The Lingula genome provides insights into brachiopod evolution and the origin of phosphate biomineralization.</title>
        <authorList>
            <person name="Luo Y.J."/>
            <person name="Takeuchi T."/>
            <person name="Koyanagi R."/>
            <person name="Yamada L."/>
            <person name="Kanda M."/>
            <person name="Khalturina M."/>
            <person name="Fujie M."/>
            <person name="Yamasaki S.I."/>
            <person name="Endo K."/>
            <person name="Satoh N."/>
        </authorList>
    </citation>
    <scope>NUCLEOTIDE SEQUENCE</scope>
</reference>
<dbReference type="KEGG" id="lak:106156229"/>
<dbReference type="InterPro" id="IPR006544">
    <property type="entry name" value="P-type_TPase_V"/>
</dbReference>
<keyword evidence="8" id="KW-0472">Membrane</keyword>
<dbReference type="RefSeq" id="XP_013386814.2">
    <property type="nucleotide sequence ID" value="XM_013531360.2"/>
</dbReference>
<dbReference type="OrthoDB" id="48943at2759"/>